<feature type="compositionally biased region" description="Polar residues" evidence="13">
    <location>
        <begin position="282"/>
        <end position="292"/>
    </location>
</feature>
<evidence type="ECO:0000256" key="6">
    <source>
        <dbReference type="ARBA" id="ARBA00022737"/>
    </source>
</evidence>
<dbReference type="PANTHER" id="PTHR27002:SF1073">
    <property type="entry name" value="CYSTEINE-RICH RECEPTOR-LIKE PROTEIN KINASE 29"/>
    <property type="match status" value="1"/>
</dbReference>
<evidence type="ECO:0000256" key="4">
    <source>
        <dbReference type="ARBA" id="ARBA00022692"/>
    </source>
</evidence>
<dbReference type="Proteomes" id="UP001345219">
    <property type="component" value="Chromosome 8"/>
</dbReference>
<dbReference type="AlphaFoldDB" id="A0AAN7PWR7"/>
<keyword evidence="10 14" id="KW-1133">Transmembrane helix</keyword>
<dbReference type="PANTHER" id="PTHR27002">
    <property type="entry name" value="RECEPTOR-LIKE SERINE/THREONINE-PROTEIN KINASE SD1-8"/>
    <property type="match status" value="1"/>
</dbReference>
<keyword evidence="9" id="KW-0067">ATP-binding</keyword>
<evidence type="ECO:0000256" key="13">
    <source>
        <dbReference type="SAM" id="MobiDB-lite"/>
    </source>
</evidence>
<evidence type="ECO:0000256" key="8">
    <source>
        <dbReference type="ARBA" id="ARBA00022777"/>
    </source>
</evidence>
<organism evidence="16 17">
    <name type="scientific">Trapa incisa</name>
    <dbReference type="NCBI Taxonomy" id="236973"/>
    <lineage>
        <taxon>Eukaryota</taxon>
        <taxon>Viridiplantae</taxon>
        <taxon>Streptophyta</taxon>
        <taxon>Embryophyta</taxon>
        <taxon>Tracheophyta</taxon>
        <taxon>Spermatophyta</taxon>
        <taxon>Magnoliopsida</taxon>
        <taxon>eudicotyledons</taxon>
        <taxon>Gunneridae</taxon>
        <taxon>Pentapetalae</taxon>
        <taxon>rosids</taxon>
        <taxon>malvids</taxon>
        <taxon>Myrtales</taxon>
        <taxon>Lythraceae</taxon>
        <taxon>Trapa</taxon>
    </lineage>
</organism>
<keyword evidence="11 14" id="KW-0472">Membrane</keyword>
<evidence type="ECO:0000256" key="12">
    <source>
        <dbReference type="ARBA" id="ARBA00023170"/>
    </source>
</evidence>
<evidence type="ECO:0000256" key="9">
    <source>
        <dbReference type="ARBA" id="ARBA00022840"/>
    </source>
</evidence>
<feature type="domain" description="Gnk2-homologous" evidence="15">
    <location>
        <begin position="1"/>
        <end position="67"/>
    </location>
</feature>
<feature type="transmembrane region" description="Helical" evidence="14">
    <location>
        <begin position="107"/>
        <end position="130"/>
    </location>
</feature>
<keyword evidence="8" id="KW-0418">Kinase</keyword>
<evidence type="ECO:0000256" key="3">
    <source>
        <dbReference type="ARBA" id="ARBA00022679"/>
    </source>
</evidence>
<accession>A0AAN7PWR7</accession>
<evidence type="ECO:0000256" key="5">
    <source>
        <dbReference type="ARBA" id="ARBA00022729"/>
    </source>
</evidence>
<dbReference type="InterPro" id="IPR011009">
    <property type="entry name" value="Kinase-like_dom_sf"/>
</dbReference>
<dbReference type="InterPro" id="IPR002902">
    <property type="entry name" value="GNK2"/>
</dbReference>
<evidence type="ECO:0000256" key="1">
    <source>
        <dbReference type="ARBA" id="ARBA00004167"/>
    </source>
</evidence>
<evidence type="ECO:0000256" key="14">
    <source>
        <dbReference type="SAM" id="Phobius"/>
    </source>
</evidence>
<dbReference type="GO" id="GO:0004674">
    <property type="term" value="F:protein serine/threonine kinase activity"/>
    <property type="evidence" value="ECO:0007669"/>
    <property type="project" value="UniProtKB-KW"/>
</dbReference>
<dbReference type="EMBL" id="JAXIOK010000014">
    <property type="protein sequence ID" value="KAK4755043.1"/>
    <property type="molecule type" value="Genomic_DNA"/>
</dbReference>
<reference evidence="16 17" key="1">
    <citation type="journal article" date="2023" name="Hortic Res">
        <title>Pangenome of water caltrop reveals structural variations and asymmetric subgenome divergence after allopolyploidization.</title>
        <authorList>
            <person name="Zhang X."/>
            <person name="Chen Y."/>
            <person name="Wang L."/>
            <person name="Yuan Y."/>
            <person name="Fang M."/>
            <person name="Shi L."/>
            <person name="Lu R."/>
            <person name="Comes H.P."/>
            <person name="Ma Y."/>
            <person name="Chen Y."/>
            <person name="Huang G."/>
            <person name="Zhou Y."/>
            <person name="Zheng Z."/>
            <person name="Qiu Y."/>
        </authorList>
    </citation>
    <scope>NUCLEOTIDE SEQUENCE [LARGE SCALE GENOMIC DNA]</scope>
    <source>
        <tissue evidence="16">Roots</tissue>
    </source>
</reference>
<keyword evidence="7" id="KW-0547">Nucleotide-binding</keyword>
<name>A0AAN7PWR7_9MYRT</name>
<dbReference type="SUPFAM" id="SSF56112">
    <property type="entry name" value="Protein kinase-like (PK-like)"/>
    <property type="match status" value="1"/>
</dbReference>
<dbReference type="PROSITE" id="PS51473">
    <property type="entry name" value="GNK2"/>
    <property type="match status" value="1"/>
</dbReference>
<keyword evidence="17" id="KW-1185">Reference proteome</keyword>
<evidence type="ECO:0000256" key="7">
    <source>
        <dbReference type="ARBA" id="ARBA00022741"/>
    </source>
</evidence>
<feature type="region of interest" description="Disordered" evidence="13">
    <location>
        <begin position="75"/>
        <end position="97"/>
    </location>
</feature>
<evidence type="ECO:0000313" key="17">
    <source>
        <dbReference type="Proteomes" id="UP001345219"/>
    </source>
</evidence>
<comment type="subcellular location">
    <subcellularLocation>
        <location evidence="1">Membrane</location>
        <topology evidence="1">Single-pass membrane protein</topology>
    </subcellularLocation>
</comment>
<sequence length="299" mass="32677">MEDFVEVGQPPRKDLGRANECSPDLSATQCSDCLEDKIGNIAGCCNGKIGGRVIGPSCYIRFEVSRFYNASEQAAPTPSQVSSPPPPATNTTEPALEVNNSSNTTRIIIIVVVAASISLCIIIIGVFFFCRRKQRKSIQNNVEIEDEIRTAESLQYDFAIISAATDNFSEENKLGQGGFGYVYKVWRNWREGTVWNIIDPSLGSGQRSEIQRCIHTGLLCVQENAISRPTMASVVMMLNSFSISLPLPTAPAFYIHSNTRPSGISVAENSSGGNDPDESKSRSYQGSINEVSITDMYPR</sequence>
<dbReference type="GO" id="GO:0005524">
    <property type="term" value="F:ATP binding"/>
    <property type="evidence" value="ECO:0007669"/>
    <property type="project" value="UniProtKB-KW"/>
</dbReference>
<dbReference type="CDD" id="cd23509">
    <property type="entry name" value="Gnk2-like"/>
    <property type="match status" value="1"/>
</dbReference>
<evidence type="ECO:0000256" key="10">
    <source>
        <dbReference type="ARBA" id="ARBA00022989"/>
    </source>
</evidence>
<dbReference type="Gene3D" id="3.30.200.20">
    <property type="entry name" value="Phosphorylase Kinase, domain 1"/>
    <property type="match status" value="1"/>
</dbReference>
<proteinExistence type="predicted"/>
<dbReference type="InterPro" id="IPR038408">
    <property type="entry name" value="GNK2_sf"/>
</dbReference>
<dbReference type="GO" id="GO:0005886">
    <property type="term" value="C:plasma membrane"/>
    <property type="evidence" value="ECO:0007669"/>
    <property type="project" value="TreeGrafter"/>
</dbReference>
<keyword evidence="2" id="KW-0723">Serine/threonine-protein kinase</keyword>
<keyword evidence="5" id="KW-0732">Signal</keyword>
<dbReference type="Gene3D" id="3.30.430.20">
    <property type="entry name" value="Gnk2 domain, C-X8-C-X2-C motif"/>
    <property type="match status" value="1"/>
</dbReference>
<keyword evidence="4 14" id="KW-0812">Transmembrane</keyword>
<comment type="caution">
    <text evidence="16">The sequence shown here is derived from an EMBL/GenBank/DDBJ whole genome shotgun (WGS) entry which is preliminary data.</text>
</comment>
<gene>
    <name evidence="16" type="ORF">SAY87_008800</name>
</gene>
<keyword evidence="6" id="KW-0677">Repeat</keyword>
<keyword evidence="12" id="KW-0675">Receptor</keyword>
<feature type="region of interest" description="Disordered" evidence="13">
    <location>
        <begin position="265"/>
        <end position="299"/>
    </location>
</feature>
<keyword evidence="3" id="KW-0808">Transferase</keyword>
<evidence type="ECO:0000313" key="16">
    <source>
        <dbReference type="EMBL" id="KAK4755043.1"/>
    </source>
</evidence>
<evidence type="ECO:0000259" key="15">
    <source>
        <dbReference type="PROSITE" id="PS51473"/>
    </source>
</evidence>
<evidence type="ECO:0000256" key="2">
    <source>
        <dbReference type="ARBA" id="ARBA00022527"/>
    </source>
</evidence>
<evidence type="ECO:0000256" key="11">
    <source>
        <dbReference type="ARBA" id="ARBA00023136"/>
    </source>
</evidence>
<protein>
    <recommendedName>
        <fullName evidence="15">Gnk2-homologous domain-containing protein</fullName>
    </recommendedName>
</protein>